<keyword evidence="3" id="KW-1185">Reference proteome</keyword>
<dbReference type="SUPFAM" id="SSF89796">
    <property type="entry name" value="CoA-transferase family III (CaiB/BaiF)"/>
    <property type="match status" value="1"/>
</dbReference>
<dbReference type="Pfam" id="PF02515">
    <property type="entry name" value="CoA_transf_3"/>
    <property type="match status" value="1"/>
</dbReference>
<dbReference type="RefSeq" id="WP_235702816.1">
    <property type="nucleotide sequence ID" value="NZ_JAKGBZ010000003.1"/>
</dbReference>
<keyword evidence="1 2" id="KW-0808">Transferase</keyword>
<dbReference type="InterPro" id="IPR003673">
    <property type="entry name" value="CoA-Trfase_fam_III"/>
</dbReference>
<evidence type="ECO:0000313" key="3">
    <source>
        <dbReference type="Proteomes" id="UP001521209"/>
    </source>
</evidence>
<name>A0ABS9DSB1_9PROT</name>
<dbReference type="InterPro" id="IPR044855">
    <property type="entry name" value="CoA-Trfase_III_dom3_sf"/>
</dbReference>
<dbReference type="PANTHER" id="PTHR48207">
    <property type="entry name" value="SUCCINATE--HYDROXYMETHYLGLUTARATE COA-TRANSFERASE"/>
    <property type="match status" value="1"/>
</dbReference>
<dbReference type="InterPro" id="IPR023606">
    <property type="entry name" value="CoA-Trfase_III_dom_1_sf"/>
</dbReference>
<dbReference type="EMBL" id="JAKGBZ010000003">
    <property type="protein sequence ID" value="MCF3945577.1"/>
    <property type="molecule type" value="Genomic_DNA"/>
</dbReference>
<dbReference type="Gene3D" id="3.30.1540.10">
    <property type="entry name" value="formyl-coa transferase, domain 3"/>
    <property type="match status" value="1"/>
</dbReference>
<evidence type="ECO:0000256" key="1">
    <source>
        <dbReference type="ARBA" id="ARBA00022679"/>
    </source>
</evidence>
<dbReference type="PANTHER" id="PTHR48207:SF3">
    <property type="entry name" value="SUCCINATE--HYDROXYMETHYLGLUTARATE COA-TRANSFERASE"/>
    <property type="match status" value="1"/>
</dbReference>
<dbReference type="InterPro" id="IPR050483">
    <property type="entry name" value="CoA-transferase_III_domain"/>
</dbReference>
<gene>
    <name evidence="2" type="ORF">L2A60_02615</name>
</gene>
<comment type="caution">
    <text evidence="2">The sequence shown here is derived from an EMBL/GenBank/DDBJ whole genome shotgun (WGS) entry which is preliminary data.</text>
</comment>
<sequence length="401" mass="42085">MSQRALSGLKVIDLTRVLGGPYCTTILADHGAEVIKIEPPQGDEVREWGPPFLDRGEGVRDASYYLGANRGKRAMSLDLAQESGRAVLLRLLDGADVLVENFKPGSLEKWGIGYETLGATFPGLIHCRVSGFGADGPLGGLPGYDAVVQAMTGLMTINGDPSSGPVRMGTPIVDLGTGLYAAIGILMALHERARSGLGQFIDMTLHDTALALLHPAGANYLLSGKRPAATGNAHPNIAPYETFATATCDIFIAAGNDGQFRKLCTLLDRPDIAADPRFVSNSDRLAHRAALKSTLESALASHDGATLAITLIRAGVPAGAVRPVDAALESPHAAHRAMVADLDGVKTLGTPIKFSRTPGGPAAPPPRFAQDQDAILAEHGFSPEEIAALEAEGAIRRTRRS</sequence>
<organism evidence="2 3">
    <name type="scientific">Acidiphilium iwatense</name>
    <dbReference type="NCBI Taxonomy" id="768198"/>
    <lineage>
        <taxon>Bacteria</taxon>
        <taxon>Pseudomonadati</taxon>
        <taxon>Pseudomonadota</taxon>
        <taxon>Alphaproteobacteria</taxon>
        <taxon>Acetobacterales</taxon>
        <taxon>Acidocellaceae</taxon>
        <taxon>Acidiphilium</taxon>
    </lineage>
</organism>
<reference evidence="2 3" key="1">
    <citation type="submission" date="2022-01" db="EMBL/GenBank/DDBJ databases">
        <authorList>
            <person name="Won M."/>
            <person name="Kim S.-J."/>
            <person name="Kwon S.-W."/>
        </authorList>
    </citation>
    <scope>NUCLEOTIDE SEQUENCE [LARGE SCALE GENOMIC DNA]</scope>
    <source>
        <strain evidence="2 3">KCTC 23505</strain>
    </source>
</reference>
<protein>
    <submittedName>
        <fullName evidence="2">CoA transferase</fullName>
    </submittedName>
</protein>
<evidence type="ECO:0000313" key="2">
    <source>
        <dbReference type="EMBL" id="MCF3945577.1"/>
    </source>
</evidence>
<accession>A0ABS9DSB1</accession>
<dbReference type="GO" id="GO:0016740">
    <property type="term" value="F:transferase activity"/>
    <property type="evidence" value="ECO:0007669"/>
    <property type="project" value="UniProtKB-KW"/>
</dbReference>
<proteinExistence type="predicted"/>
<dbReference type="Gene3D" id="3.40.50.10540">
    <property type="entry name" value="Crotonobetainyl-coa:carnitine coa-transferase, domain 1"/>
    <property type="match status" value="1"/>
</dbReference>
<dbReference type="Proteomes" id="UP001521209">
    <property type="component" value="Unassembled WGS sequence"/>
</dbReference>